<gene>
    <name evidence="2" type="ORF">DM02DRAFT_609298</name>
</gene>
<proteinExistence type="predicted"/>
<keyword evidence="1" id="KW-1133">Transmembrane helix</keyword>
<accession>A0A2V1EB83</accession>
<dbReference type="EMBL" id="KZ805306">
    <property type="protein sequence ID" value="PVI06924.1"/>
    <property type="molecule type" value="Genomic_DNA"/>
</dbReference>
<evidence type="ECO:0000313" key="2">
    <source>
        <dbReference type="EMBL" id="PVI06924.1"/>
    </source>
</evidence>
<protein>
    <submittedName>
        <fullName evidence="2">Uncharacterized protein</fullName>
    </submittedName>
</protein>
<dbReference type="AlphaFoldDB" id="A0A2V1EB83"/>
<keyword evidence="3" id="KW-1185">Reference proteome</keyword>
<dbReference type="Proteomes" id="UP000244855">
    <property type="component" value="Unassembled WGS sequence"/>
</dbReference>
<feature type="transmembrane region" description="Helical" evidence="1">
    <location>
        <begin position="12"/>
        <end position="28"/>
    </location>
</feature>
<evidence type="ECO:0000313" key="3">
    <source>
        <dbReference type="Proteomes" id="UP000244855"/>
    </source>
</evidence>
<organism evidence="2 3">
    <name type="scientific">Periconia macrospinosa</name>
    <dbReference type="NCBI Taxonomy" id="97972"/>
    <lineage>
        <taxon>Eukaryota</taxon>
        <taxon>Fungi</taxon>
        <taxon>Dikarya</taxon>
        <taxon>Ascomycota</taxon>
        <taxon>Pezizomycotina</taxon>
        <taxon>Dothideomycetes</taxon>
        <taxon>Pleosporomycetidae</taxon>
        <taxon>Pleosporales</taxon>
        <taxon>Massarineae</taxon>
        <taxon>Periconiaceae</taxon>
        <taxon>Periconia</taxon>
    </lineage>
</organism>
<sequence length="122" mass="13673">MPVLTPDARMESHMLTLLYISIYVYVCANKCRNTVRESGVAARVERPDSYRSHQILSSSYFSLGKSGDDEAAAVEELRFETEKKEKQGLVVGGTRSKRVMSEIIQAALMIEFSGPESSRLEH</sequence>
<keyword evidence="1" id="KW-0472">Membrane</keyword>
<keyword evidence="1" id="KW-0812">Transmembrane</keyword>
<reference evidence="2 3" key="1">
    <citation type="journal article" date="2018" name="Sci. Rep.">
        <title>Comparative genomics provides insights into the lifestyle and reveals functional heterogeneity of dark septate endophytic fungi.</title>
        <authorList>
            <person name="Knapp D.G."/>
            <person name="Nemeth J.B."/>
            <person name="Barry K."/>
            <person name="Hainaut M."/>
            <person name="Henrissat B."/>
            <person name="Johnson J."/>
            <person name="Kuo A."/>
            <person name="Lim J.H.P."/>
            <person name="Lipzen A."/>
            <person name="Nolan M."/>
            <person name="Ohm R.A."/>
            <person name="Tamas L."/>
            <person name="Grigoriev I.V."/>
            <person name="Spatafora J.W."/>
            <person name="Nagy L.G."/>
            <person name="Kovacs G.M."/>
        </authorList>
    </citation>
    <scope>NUCLEOTIDE SEQUENCE [LARGE SCALE GENOMIC DNA]</scope>
    <source>
        <strain evidence="2 3">DSE2036</strain>
    </source>
</reference>
<evidence type="ECO:0000256" key="1">
    <source>
        <dbReference type="SAM" id="Phobius"/>
    </source>
</evidence>
<name>A0A2V1EB83_9PLEO</name>